<dbReference type="GO" id="GO:0017102">
    <property type="term" value="C:methionyl glutamyl tRNA synthetase complex"/>
    <property type="evidence" value="ECO:0007669"/>
    <property type="project" value="TreeGrafter"/>
</dbReference>
<dbReference type="InterPro" id="IPR012340">
    <property type="entry name" value="NA-bd_OB-fold"/>
</dbReference>
<dbReference type="STRING" id="857566.A0A1E3PD66"/>
<proteinExistence type="predicted"/>
<dbReference type="Gene3D" id="2.40.50.140">
    <property type="entry name" value="Nucleic acid-binding proteins"/>
    <property type="match status" value="1"/>
</dbReference>
<keyword evidence="1 3" id="KW-0820">tRNA-binding</keyword>
<dbReference type="AlphaFoldDB" id="A0A1E3PD66"/>
<dbReference type="Proteomes" id="UP000095009">
    <property type="component" value="Unassembled WGS sequence"/>
</dbReference>
<name>A0A1E3PD66_9ASCO</name>
<keyword evidence="2 3" id="KW-0694">RNA-binding</keyword>
<dbReference type="SUPFAM" id="SSF50249">
    <property type="entry name" value="Nucleic acid-binding proteins"/>
    <property type="match status" value="1"/>
</dbReference>
<gene>
    <name evidence="5" type="ORF">NADFUDRAFT_84490</name>
</gene>
<dbReference type="InterPro" id="IPR051270">
    <property type="entry name" value="Tyrosine-tRNA_ligase_regulator"/>
</dbReference>
<dbReference type="PANTHER" id="PTHR11586">
    <property type="entry name" value="TRNA-AMINOACYLATION COFACTOR ARC1 FAMILY MEMBER"/>
    <property type="match status" value="1"/>
</dbReference>
<dbReference type="PROSITE" id="PS50886">
    <property type="entry name" value="TRBD"/>
    <property type="match status" value="1"/>
</dbReference>
<organism evidence="5 6">
    <name type="scientific">Nadsonia fulvescens var. elongata DSM 6958</name>
    <dbReference type="NCBI Taxonomy" id="857566"/>
    <lineage>
        <taxon>Eukaryota</taxon>
        <taxon>Fungi</taxon>
        <taxon>Dikarya</taxon>
        <taxon>Ascomycota</taxon>
        <taxon>Saccharomycotina</taxon>
        <taxon>Dipodascomycetes</taxon>
        <taxon>Dipodascales</taxon>
        <taxon>Dipodascales incertae sedis</taxon>
        <taxon>Nadsonia</taxon>
    </lineage>
</organism>
<dbReference type="EMBL" id="KV454415">
    <property type="protein sequence ID" value="ODQ63355.1"/>
    <property type="molecule type" value="Genomic_DNA"/>
</dbReference>
<protein>
    <submittedName>
        <fullName evidence="5">Nucleic acid-binding protein</fullName>
    </submittedName>
</protein>
<evidence type="ECO:0000259" key="4">
    <source>
        <dbReference type="PROSITE" id="PS50886"/>
    </source>
</evidence>
<sequence>MVSKPLPVAVVPTPALVDFTVGKIRSVETHPNANSLYSLSVDINRGDGIQLAVCSGLVPYYTRDQLLDRTVVLVTNLKPMKLRGLASEAMVLAAAAKPASSDHTCTANSKVVELVKPPLGAVVGSRLVFESFVSNSQVELKDQPQAAAVKAKKPSKIKMKVWQAIQSQLITKHDGSVNYIDTLDNKSAVLRRLISQDTQNQAFVTELTDDCPVS</sequence>
<dbReference type="OrthoDB" id="19141at2759"/>
<dbReference type="PANTHER" id="PTHR11586:SF33">
    <property type="entry name" value="AMINOACYL TRNA SYNTHASE COMPLEX-INTERACTING MULTIFUNCTIONAL PROTEIN 1"/>
    <property type="match status" value="1"/>
</dbReference>
<keyword evidence="6" id="KW-1185">Reference proteome</keyword>
<evidence type="ECO:0000313" key="5">
    <source>
        <dbReference type="EMBL" id="ODQ63355.1"/>
    </source>
</evidence>
<dbReference type="GO" id="GO:0000049">
    <property type="term" value="F:tRNA binding"/>
    <property type="evidence" value="ECO:0007669"/>
    <property type="project" value="UniProtKB-UniRule"/>
</dbReference>
<evidence type="ECO:0000256" key="1">
    <source>
        <dbReference type="ARBA" id="ARBA00022555"/>
    </source>
</evidence>
<dbReference type="Pfam" id="PF01588">
    <property type="entry name" value="tRNA_bind"/>
    <property type="match status" value="1"/>
</dbReference>
<feature type="domain" description="TRNA-binding" evidence="4">
    <location>
        <begin position="13"/>
        <end position="128"/>
    </location>
</feature>
<evidence type="ECO:0000256" key="3">
    <source>
        <dbReference type="PROSITE-ProRule" id="PRU00209"/>
    </source>
</evidence>
<evidence type="ECO:0000313" key="6">
    <source>
        <dbReference type="Proteomes" id="UP000095009"/>
    </source>
</evidence>
<dbReference type="InterPro" id="IPR002547">
    <property type="entry name" value="tRNA-bd_dom"/>
</dbReference>
<accession>A0A1E3PD66</accession>
<evidence type="ECO:0000256" key="2">
    <source>
        <dbReference type="ARBA" id="ARBA00022884"/>
    </source>
</evidence>
<reference evidence="5 6" key="1">
    <citation type="journal article" date="2016" name="Proc. Natl. Acad. Sci. U.S.A.">
        <title>Comparative genomics of biotechnologically important yeasts.</title>
        <authorList>
            <person name="Riley R."/>
            <person name="Haridas S."/>
            <person name="Wolfe K.H."/>
            <person name="Lopes M.R."/>
            <person name="Hittinger C.T."/>
            <person name="Goeker M."/>
            <person name="Salamov A.A."/>
            <person name="Wisecaver J.H."/>
            <person name="Long T.M."/>
            <person name="Calvey C.H."/>
            <person name="Aerts A.L."/>
            <person name="Barry K.W."/>
            <person name="Choi C."/>
            <person name="Clum A."/>
            <person name="Coughlan A.Y."/>
            <person name="Deshpande S."/>
            <person name="Douglass A.P."/>
            <person name="Hanson S.J."/>
            <person name="Klenk H.-P."/>
            <person name="LaButti K.M."/>
            <person name="Lapidus A."/>
            <person name="Lindquist E.A."/>
            <person name="Lipzen A.M."/>
            <person name="Meier-Kolthoff J.P."/>
            <person name="Ohm R.A."/>
            <person name="Otillar R.P."/>
            <person name="Pangilinan J.L."/>
            <person name="Peng Y."/>
            <person name="Rokas A."/>
            <person name="Rosa C.A."/>
            <person name="Scheuner C."/>
            <person name="Sibirny A.A."/>
            <person name="Slot J.C."/>
            <person name="Stielow J.B."/>
            <person name="Sun H."/>
            <person name="Kurtzman C.P."/>
            <person name="Blackwell M."/>
            <person name="Grigoriev I.V."/>
            <person name="Jeffries T.W."/>
        </authorList>
    </citation>
    <scope>NUCLEOTIDE SEQUENCE [LARGE SCALE GENOMIC DNA]</scope>
    <source>
        <strain evidence="5 6">DSM 6958</strain>
    </source>
</reference>